<dbReference type="SUPFAM" id="SSF55159">
    <property type="entry name" value="eIF1-like"/>
    <property type="match status" value="1"/>
</dbReference>
<name>A0A3G4ZPT4_9VIRU</name>
<proteinExistence type="predicted"/>
<evidence type="ECO:0000259" key="1">
    <source>
        <dbReference type="PROSITE" id="PS50296"/>
    </source>
</evidence>
<protein>
    <submittedName>
        <fullName evidence="2">Translation initiation factor 1</fullName>
    </submittedName>
</protein>
<dbReference type="InterPro" id="IPR036877">
    <property type="entry name" value="SUI1_dom_sf"/>
</dbReference>
<accession>A0A3G4ZPT4</accession>
<sequence length="100" mass="11702">MSVPNIGLEKELEIHINIKKRTGRSFLTYVENMDKLDRPENMDIPTYLKKIMKIFKKKFMCGAFLEENIIVLNGDHRQKVKDLLISEKIVLEGQIKVHGF</sequence>
<dbReference type="EMBL" id="MK072000">
    <property type="protein sequence ID" value="AYV76910.1"/>
    <property type="molecule type" value="Genomic_DNA"/>
</dbReference>
<evidence type="ECO:0000313" key="2">
    <source>
        <dbReference type="EMBL" id="AYV76910.1"/>
    </source>
</evidence>
<dbReference type="Pfam" id="PF01253">
    <property type="entry name" value="SUI1"/>
    <property type="match status" value="1"/>
</dbReference>
<keyword evidence="2" id="KW-0648">Protein biosynthesis</keyword>
<dbReference type="Gene3D" id="3.30.780.10">
    <property type="entry name" value="SUI1-like domain"/>
    <property type="match status" value="1"/>
</dbReference>
<keyword evidence="2" id="KW-0396">Initiation factor</keyword>
<gene>
    <name evidence="2" type="ORF">Barrevirus3_30</name>
</gene>
<organism evidence="2">
    <name type="scientific">Barrevirus sp</name>
    <dbReference type="NCBI Taxonomy" id="2487763"/>
    <lineage>
        <taxon>Viruses</taxon>
        <taxon>Varidnaviria</taxon>
        <taxon>Bamfordvirae</taxon>
        <taxon>Nucleocytoviricota</taxon>
        <taxon>Megaviricetes</taxon>
        <taxon>Imitervirales</taxon>
        <taxon>Mimiviridae</taxon>
        <taxon>Klosneuvirinae</taxon>
    </lineage>
</organism>
<dbReference type="PROSITE" id="PS50296">
    <property type="entry name" value="SUI1"/>
    <property type="match status" value="1"/>
</dbReference>
<feature type="domain" description="SUI1" evidence="1">
    <location>
        <begin position="14"/>
        <end position="88"/>
    </location>
</feature>
<dbReference type="InterPro" id="IPR001950">
    <property type="entry name" value="SUI1"/>
</dbReference>
<reference evidence="2" key="1">
    <citation type="submission" date="2018-10" db="EMBL/GenBank/DDBJ databases">
        <title>Hidden diversity of soil giant viruses.</title>
        <authorList>
            <person name="Schulz F."/>
            <person name="Alteio L."/>
            <person name="Goudeau D."/>
            <person name="Ryan E.M."/>
            <person name="Malmstrom R.R."/>
            <person name="Blanchard J."/>
            <person name="Woyke T."/>
        </authorList>
    </citation>
    <scope>NUCLEOTIDE SEQUENCE</scope>
    <source>
        <strain evidence="2">BAV1</strain>
    </source>
</reference>